<dbReference type="OrthoDB" id="5289641at2759"/>
<keyword evidence="2" id="KW-1185">Reference proteome</keyword>
<dbReference type="PANTHER" id="PTHR39697">
    <property type="entry name" value="RICIN B LECTIN DOMAIN-CONTAINING PROTEIN-RELATED"/>
    <property type="match status" value="1"/>
</dbReference>
<evidence type="ECO:0000313" key="1">
    <source>
        <dbReference type="EMBL" id="PVH95777.1"/>
    </source>
</evidence>
<dbReference type="Proteomes" id="UP000244855">
    <property type="component" value="Unassembled WGS sequence"/>
</dbReference>
<protein>
    <submittedName>
        <fullName evidence="1">Uncharacterized protein</fullName>
    </submittedName>
</protein>
<sequence length="181" mass="20137">MSIFSGRASSIISDSPSTLIFTPAATTEPISTATQSDAVPRTRVSRPKAGSTFIIQSVKDKKVIAFWKGLVSLVEWDKPNTTIITRWECVERGGWFGFRDPVSYQFLGCDYDALVCRNTTQNNNESFQVMERKEREYELLIPSIKSSNLVGLRPVAIGSPPAGLKVVNKSSEATVWRFIEL</sequence>
<proteinExistence type="predicted"/>
<dbReference type="AlphaFoldDB" id="A0A2V1DCA3"/>
<gene>
    <name evidence="1" type="ORF">DM02DRAFT_689392</name>
</gene>
<name>A0A2V1DCA3_9PLEO</name>
<reference evidence="1 2" key="1">
    <citation type="journal article" date="2018" name="Sci. Rep.">
        <title>Comparative genomics provides insights into the lifestyle and reveals functional heterogeneity of dark septate endophytic fungi.</title>
        <authorList>
            <person name="Knapp D.G."/>
            <person name="Nemeth J.B."/>
            <person name="Barry K."/>
            <person name="Hainaut M."/>
            <person name="Henrissat B."/>
            <person name="Johnson J."/>
            <person name="Kuo A."/>
            <person name="Lim J.H.P."/>
            <person name="Lipzen A."/>
            <person name="Nolan M."/>
            <person name="Ohm R.A."/>
            <person name="Tamas L."/>
            <person name="Grigoriev I.V."/>
            <person name="Spatafora J.W."/>
            <person name="Nagy L.G."/>
            <person name="Kovacs G.M."/>
        </authorList>
    </citation>
    <scope>NUCLEOTIDE SEQUENCE [LARGE SCALE GENOMIC DNA]</scope>
    <source>
        <strain evidence="1 2">DSE2036</strain>
    </source>
</reference>
<dbReference type="PANTHER" id="PTHR39697:SF2">
    <property type="entry name" value="CYANOVIRIN-N DOMAIN-CONTAINING PROTEIN"/>
    <property type="match status" value="1"/>
</dbReference>
<accession>A0A2V1DCA3</accession>
<organism evidence="1 2">
    <name type="scientific">Periconia macrospinosa</name>
    <dbReference type="NCBI Taxonomy" id="97972"/>
    <lineage>
        <taxon>Eukaryota</taxon>
        <taxon>Fungi</taxon>
        <taxon>Dikarya</taxon>
        <taxon>Ascomycota</taxon>
        <taxon>Pezizomycotina</taxon>
        <taxon>Dothideomycetes</taxon>
        <taxon>Pleosporomycetidae</taxon>
        <taxon>Pleosporales</taxon>
        <taxon>Massarineae</taxon>
        <taxon>Periconiaceae</taxon>
        <taxon>Periconia</taxon>
    </lineage>
</organism>
<evidence type="ECO:0000313" key="2">
    <source>
        <dbReference type="Proteomes" id="UP000244855"/>
    </source>
</evidence>
<dbReference type="EMBL" id="KZ805484">
    <property type="protein sequence ID" value="PVH95777.1"/>
    <property type="molecule type" value="Genomic_DNA"/>
</dbReference>